<dbReference type="EMBL" id="JACHJQ010000005">
    <property type="protein sequence ID" value="MBB4909163.1"/>
    <property type="molecule type" value="Genomic_DNA"/>
</dbReference>
<dbReference type="Gene3D" id="2.30.38.10">
    <property type="entry name" value="Luciferase, Domain 3"/>
    <property type="match status" value="1"/>
</dbReference>
<evidence type="ECO:0000259" key="3">
    <source>
        <dbReference type="Pfam" id="PF00501"/>
    </source>
</evidence>
<dbReference type="Gene3D" id="3.40.50.980">
    <property type="match status" value="2"/>
</dbReference>
<evidence type="ECO:0000313" key="5">
    <source>
        <dbReference type="EMBL" id="MBB4909163.1"/>
    </source>
</evidence>
<dbReference type="Gene3D" id="3.30.300.30">
    <property type="match status" value="1"/>
</dbReference>
<protein>
    <submittedName>
        <fullName evidence="5">Amino acid adenylation domain-containing protein</fullName>
    </submittedName>
</protein>
<feature type="domain" description="AMP-binding enzyme C-terminal" evidence="4">
    <location>
        <begin position="554"/>
        <end position="629"/>
    </location>
</feature>
<feature type="domain" description="AMP-dependent synthetase/ligase" evidence="3">
    <location>
        <begin position="153"/>
        <end position="495"/>
    </location>
</feature>
<dbReference type="Proteomes" id="UP000520767">
    <property type="component" value="Unassembled WGS sequence"/>
</dbReference>
<sequence>MTAMDTATIDTATVDTATIDTATAAAAAAVLVHRLERRDTVTVALPDRTVSVTVRPGSTLAEVVDGFRPATAPPDVVFGSDATVADLGPHTLGFRFEWPEHTTERLATLLDGLRAGLPVGACRVVGPVERSALLAFNPPLGTPPRVPVHELIRRQAMATPDAVALRDASGERTYRQLMADAAVVAGRLRSEGVGPGAVVALCTERSGDMVAAVLGILLAGAAYLPLDPAHPQARLDLMLATAGAELVLVSPAAAPVFADSAVPVRPLRAQGDPLSWRDFSTSVDGLAYVIFTSGSTGQPKGVEMTHASLANRLAWMRDEYRLGADDVVLHKTPYTFDVSVWELLWAFAAGARLVVAPPEAHRDPQELVELIVRERVTTVHFVPSMLALFVAEDEVARCVSLRRVICSGEALPPKVVNKLTAALPAVEVHNLYGPTEAAIDVTAWPCRHPEPADGVPIGRPIANVAAYVLDETGDLAPIGVPGELVLGGHCLARGYASRPDLTAERFPHVEVAGRRERVYRTGDEVWWSPEGHLNYVGRIDTQVKIRGQRVELSEIESVLNRHAAVANSAVLLRTDLGATPALVAYVVPEPGADPSDKELRAHLATYLPDHMVPLRYVSLPELPATANGKVDRRALPAPAPRTRRR</sequence>
<evidence type="ECO:0000259" key="4">
    <source>
        <dbReference type="Pfam" id="PF13193"/>
    </source>
</evidence>
<dbReference type="FunFam" id="3.30.300.30:FF:000010">
    <property type="entry name" value="Enterobactin synthetase component F"/>
    <property type="match status" value="1"/>
</dbReference>
<keyword evidence="6" id="KW-1185">Reference proteome</keyword>
<dbReference type="PROSITE" id="PS00455">
    <property type="entry name" value="AMP_BINDING"/>
    <property type="match status" value="1"/>
</dbReference>
<evidence type="ECO:0000256" key="1">
    <source>
        <dbReference type="ARBA" id="ARBA00022450"/>
    </source>
</evidence>
<dbReference type="PANTHER" id="PTHR45527">
    <property type="entry name" value="NONRIBOSOMAL PEPTIDE SYNTHETASE"/>
    <property type="match status" value="1"/>
</dbReference>
<organism evidence="5 6">
    <name type="scientific">Actinophytocola algeriensis</name>
    <dbReference type="NCBI Taxonomy" id="1768010"/>
    <lineage>
        <taxon>Bacteria</taxon>
        <taxon>Bacillati</taxon>
        <taxon>Actinomycetota</taxon>
        <taxon>Actinomycetes</taxon>
        <taxon>Pseudonocardiales</taxon>
        <taxon>Pseudonocardiaceae</taxon>
    </lineage>
</organism>
<gene>
    <name evidence="5" type="ORF">FHR82_005416</name>
</gene>
<reference evidence="5 6" key="1">
    <citation type="submission" date="2020-08" db="EMBL/GenBank/DDBJ databases">
        <title>Genomic Encyclopedia of Type Strains, Phase III (KMG-III): the genomes of soil and plant-associated and newly described type strains.</title>
        <authorList>
            <person name="Whitman W."/>
        </authorList>
    </citation>
    <scope>NUCLEOTIDE SEQUENCE [LARGE SCALE GENOMIC DNA]</scope>
    <source>
        <strain evidence="5 6">CECT 8960</strain>
    </source>
</reference>
<dbReference type="NCBIfam" id="TIGR01733">
    <property type="entry name" value="AA-adenyl-dom"/>
    <property type="match status" value="1"/>
</dbReference>
<dbReference type="PANTHER" id="PTHR45527:SF1">
    <property type="entry name" value="FATTY ACID SYNTHASE"/>
    <property type="match status" value="1"/>
</dbReference>
<evidence type="ECO:0000256" key="2">
    <source>
        <dbReference type="ARBA" id="ARBA00022553"/>
    </source>
</evidence>
<dbReference type="RefSeq" id="WP_184813195.1">
    <property type="nucleotide sequence ID" value="NZ_JACHJQ010000005.1"/>
</dbReference>
<comment type="caution">
    <text evidence="5">The sequence shown here is derived from an EMBL/GenBank/DDBJ whole genome shotgun (WGS) entry which is preliminary data.</text>
</comment>
<keyword evidence="2" id="KW-0597">Phosphoprotein</keyword>
<dbReference type="Pfam" id="PF00501">
    <property type="entry name" value="AMP-binding"/>
    <property type="match status" value="1"/>
</dbReference>
<dbReference type="SUPFAM" id="SSF56801">
    <property type="entry name" value="Acetyl-CoA synthetase-like"/>
    <property type="match status" value="1"/>
</dbReference>
<dbReference type="GO" id="GO:0031177">
    <property type="term" value="F:phosphopantetheine binding"/>
    <property type="evidence" value="ECO:0007669"/>
    <property type="project" value="TreeGrafter"/>
</dbReference>
<proteinExistence type="predicted"/>
<dbReference type="InterPro" id="IPR000873">
    <property type="entry name" value="AMP-dep_synth/lig_dom"/>
</dbReference>
<dbReference type="AlphaFoldDB" id="A0A7W7VGB6"/>
<dbReference type="InterPro" id="IPR025110">
    <property type="entry name" value="AMP-bd_C"/>
</dbReference>
<dbReference type="CDD" id="cd05930">
    <property type="entry name" value="A_NRPS"/>
    <property type="match status" value="1"/>
</dbReference>
<evidence type="ECO:0000313" key="6">
    <source>
        <dbReference type="Proteomes" id="UP000520767"/>
    </source>
</evidence>
<dbReference type="InterPro" id="IPR020845">
    <property type="entry name" value="AMP-binding_CS"/>
</dbReference>
<keyword evidence="1" id="KW-0596">Phosphopantetheine</keyword>
<dbReference type="GO" id="GO:0044550">
    <property type="term" value="P:secondary metabolite biosynthetic process"/>
    <property type="evidence" value="ECO:0007669"/>
    <property type="project" value="UniProtKB-ARBA"/>
</dbReference>
<accession>A0A7W7VGB6</accession>
<dbReference type="FunFam" id="3.40.50.12780:FF:000012">
    <property type="entry name" value="Non-ribosomal peptide synthetase"/>
    <property type="match status" value="1"/>
</dbReference>
<dbReference type="InterPro" id="IPR045851">
    <property type="entry name" value="AMP-bd_C_sf"/>
</dbReference>
<dbReference type="GO" id="GO:0043041">
    <property type="term" value="P:amino acid activation for nonribosomal peptide biosynthetic process"/>
    <property type="evidence" value="ECO:0007669"/>
    <property type="project" value="TreeGrafter"/>
</dbReference>
<dbReference type="InterPro" id="IPR010071">
    <property type="entry name" value="AA_adenyl_dom"/>
</dbReference>
<dbReference type="GO" id="GO:0005737">
    <property type="term" value="C:cytoplasm"/>
    <property type="evidence" value="ECO:0007669"/>
    <property type="project" value="TreeGrafter"/>
</dbReference>
<name>A0A7W7VGB6_9PSEU</name>
<dbReference type="FunFam" id="3.40.50.980:FF:000002">
    <property type="entry name" value="Enterobactin synthetase component F"/>
    <property type="match status" value="1"/>
</dbReference>
<dbReference type="Pfam" id="PF13193">
    <property type="entry name" value="AMP-binding_C"/>
    <property type="match status" value="1"/>
</dbReference>